<dbReference type="InterPro" id="IPR036527">
    <property type="entry name" value="SCP2_sterol-bd_dom_sf"/>
</dbReference>
<evidence type="ECO:0000259" key="7">
    <source>
        <dbReference type="PROSITE" id="PS51186"/>
    </source>
</evidence>
<evidence type="ECO:0000256" key="4">
    <source>
        <dbReference type="ARBA" id="ARBA00023315"/>
    </source>
</evidence>
<dbReference type="PANTHER" id="PTHR37817:SF1">
    <property type="entry name" value="N-ACETYLTRANSFERASE EIS"/>
    <property type="match status" value="1"/>
</dbReference>
<feature type="active site" description="Proton acceptor; via carboxylate" evidence="5">
    <location>
        <position position="435"/>
    </location>
</feature>
<keyword evidence="2" id="KW-1036">Host cytoplasmic vesicle</keyword>
<evidence type="ECO:0000256" key="6">
    <source>
        <dbReference type="SAM" id="MobiDB-lite"/>
    </source>
</evidence>
<dbReference type="InterPro" id="IPR016181">
    <property type="entry name" value="Acyl_CoA_acyltransferase"/>
</dbReference>
<evidence type="ECO:0000256" key="3">
    <source>
        <dbReference type="ARBA" id="ARBA00022679"/>
    </source>
</evidence>
<sequence length="435" mass="46997">MAQALSRRSPDRAGRKSVATAGDGVALSDSVIDNAASAPTLKLDTVTDADWAGMALLGNTAFGEVNHPDSMAAWQQMVPPGGGVVMRAGDGDIVGQSIYLDLTLTVPGGALLPAAGISYVAVAPTHRRRGILRSMYTELHQRIADARYPIAALTASEGGIYGRFGYGPATTVHLMTIDRRFAQFHAGVPDPGGVRLVKPADHRDTFAEIYERWRQRTPGGLACPTALWDDVLADRENTRDGGSELFAFLHPDGYALYRVHGEESRSLRVREVTAVTTDAYIALWRALLGMDLMEKVSIWTHPGDPLPYLLTNPRLARVTSSSDDLWVRIMNIPVALQGRRYQADLDAVLEVTDGFRGDGGRFALQIRDGQARCTPTDASADIALDLDVLGSLYLGSHRPQAFVAANRLRGKDSEVVRRLGAAFASDVPAELGYSF</sequence>
<dbReference type="SUPFAM" id="SSF55729">
    <property type="entry name" value="Acyl-CoA N-acyltransferases (Nat)"/>
    <property type="match status" value="1"/>
</dbReference>
<dbReference type="Pfam" id="PF17668">
    <property type="entry name" value="Acetyltransf_17"/>
    <property type="match status" value="1"/>
</dbReference>
<dbReference type="PROSITE" id="PS51186">
    <property type="entry name" value="GNAT"/>
    <property type="match status" value="1"/>
</dbReference>
<feature type="binding site" evidence="5">
    <location>
        <begin position="156"/>
        <end position="157"/>
    </location>
    <ligand>
        <name>acetyl-CoA</name>
        <dbReference type="ChEBI" id="CHEBI:57288"/>
    </ligand>
</feature>
<comment type="similarity">
    <text evidence="1 5">Belongs to the acetyltransferase Eis family.</text>
</comment>
<dbReference type="Proteomes" id="UP000182227">
    <property type="component" value="Unassembled WGS sequence"/>
</dbReference>
<dbReference type="AlphaFoldDB" id="A0A0U1DMI6"/>
<evidence type="ECO:0000256" key="5">
    <source>
        <dbReference type="HAMAP-Rule" id="MF_01812"/>
    </source>
</evidence>
<dbReference type="NCBIfam" id="NF002368">
    <property type="entry name" value="PRK01346.1-5"/>
    <property type="match status" value="1"/>
</dbReference>
<dbReference type="InterPro" id="IPR041380">
    <property type="entry name" value="Acetyltransf_17"/>
</dbReference>
<dbReference type="NCBIfam" id="NF002367">
    <property type="entry name" value="PRK01346.1-4"/>
    <property type="match status" value="1"/>
</dbReference>
<comment type="subunit">
    <text evidence="5">Homohexamer; trimer of dimers.</text>
</comment>
<dbReference type="EMBL" id="CTEF01000003">
    <property type="protein sequence ID" value="CQD19378.1"/>
    <property type="molecule type" value="Genomic_DNA"/>
</dbReference>
<keyword evidence="4 5" id="KW-0012">Acyltransferase</keyword>
<reference evidence="8 9" key="1">
    <citation type="submission" date="2015-03" db="EMBL/GenBank/DDBJ databases">
        <authorList>
            <person name="Murphy D."/>
        </authorList>
    </citation>
    <scope>NUCLEOTIDE SEQUENCE [LARGE SCALE GENOMIC DNA]</scope>
    <source>
        <strain evidence="8 9">D16</strain>
    </source>
</reference>
<dbReference type="Pfam" id="PF13530">
    <property type="entry name" value="SCP2_2"/>
    <property type="match status" value="1"/>
</dbReference>
<feature type="binding site" evidence="5">
    <location>
        <begin position="128"/>
        <end position="133"/>
    </location>
    <ligand>
        <name>acetyl-CoA</name>
        <dbReference type="ChEBI" id="CHEBI:57288"/>
    </ligand>
</feature>
<dbReference type="PANTHER" id="PTHR37817">
    <property type="entry name" value="N-ACETYLTRANSFERASE EIS"/>
    <property type="match status" value="1"/>
</dbReference>
<protein>
    <submittedName>
        <fullName evidence="8">Enhanced intracellular survival protein Eis</fullName>
    </submittedName>
</protein>
<name>A0A0U1DMI6_9MYCO</name>
<dbReference type="HAMAP" id="MF_01812">
    <property type="entry name" value="Eis"/>
    <property type="match status" value="1"/>
</dbReference>
<evidence type="ECO:0000313" key="9">
    <source>
        <dbReference type="Proteomes" id="UP000182227"/>
    </source>
</evidence>
<dbReference type="GO" id="GO:0034069">
    <property type="term" value="F:aminoglycoside N-acetyltransferase activity"/>
    <property type="evidence" value="ECO:0007669"/>
    <property type="project" value="TreeGrafter"/>
</dbReference>
<dbReference type="InterPro" id="IPR051554">
    <property type="entry name" value="Acetyltransferase_Eis"/>
</dbReference>
<evidence type="ECO:0000313" key="8">
    <source>
        <dbReference type="EMBL" id="CQD19378.1"/>
    </source>
</evidence>
<evidence type="ECO:0000256" key="1">
    <source>
        <dbReference type="ARBA" id="ARBA00009213"/>
    </source>
</evidence>
<feature type="active site" description="Proton donor" evidence="5">
    <location>
        <position position="161"/>
    </location>
</feature>
<dbReference type="InterPro" id="IPR022902">
    <property type="entry name" value="NAcTrfase_Eis"/>
</dbReference>
<feature type="region of interest" description="Disordered" evidence="6">
    <location>
        <begin position="1"/>
        <end position="20"/>
    </location>
</feature>
<dbReference type="SUPFAM" id="SSF55718">
    <property type="entry name" value="SCP-like"/>
    <property type="match status" value="1"/>
</dbReference>
<organism evidence="8 9">
    <name type="scientific">Mycolicibacterium conceptionense</name>
    <dbReference type="NCBI Taxonomy" id="451644"/>
    <lineage>
        <taxon>Bacteria</taxon>
        <taxon>Bacillati</taxon>
        <taxon>Actinomycetota</taxon>
        <taxon>Actinomycetes</taxon>
        <taxon>Mycobacteriales</taxon>
        <taxon>Mycobacteriaceae</taxon>
        <taxon>Mycolicibacterium</taxon>
    </lineage>
</organism>
<gene>
    <name evidence="8" type="primary">eis</name>
    <name evidence="8" type="ORF">BN970_04381</name>
</gene>
<feature type="binding site" evidence="5">
    <location>
        <begin position="120"/>
        <end position="122"/>
    </location>
    <ligand>
        <name>acetyl-CoA</name>
        <dbReference type="ChEBI" id="CHEBI:57288"/>
    </ligand>
</feature>
<proteinExistence type="inferred from homology"/>
<evidence type="ECO:0000256" key="2">
    <source>
        <dbReference type="ARBA" id="ARBA00022488"/>
    </source>
</evidence>
<accession>A0A0U1DMI6</accession>
<dbReference type="InterPro" id="IPR025559">
    <property type="entry name" value="Eis_dom"/>
</dbReference>
<dbReference type="InterPro" id="IPR000182">
    <property type="entry name" value="GNAT_dom"/>
</dbReference>
<feature type="domain" description="N-acetyltransferase" evidence="7">
    <location>
        <begin position="41"/>
        <end position="201"/>
    </location>
</feature>
<keyword evidence="3 5" id="KW-0808">Transferase</keyword>
<dbReference type="Gene3D" id="3.30.1050.10">
    <property type="entry name" value="SCP2 sterol-binding domain"/>
    <property type="match status" value="1"/>
</dbReference>
<dbReference type="Gene3D" id="3.40.630.30">
    <property type="match status" value="2"/>
</dbReference>
<dbReference type="Pfam" id="PF13527">
    <property type="entry name" value="Acetyltransf_9"/>
    <property type="match status" value="1"/>
</dbReference>
<dbReference type="GO" id="GO:0030649">
    <property type="term" value="P:aminoglycoside antibiotic catabolic process"/>
    <property type="evidence" value="ECO:0007669"/>
    <property type="project" value="TreeGrafter"/>
</dbReference>